<organism evidence="9">
    <name type="scientific">Aceria tosichella</name>
    <name type="common">wheat curl mite</name>
    <dbReference type="NCBI Taxonomy" id="561515"/>
    <lineage>
        <taxon>Eukaryota</taxon>
        <taxon>Metazoa</taxon>
        <taxon>Ecdysozoa</taxon>
        <taxon>Arthropoda</taxon>
        <taxon>Chelicerata</taxon>
        <taxon>Arachnida</taxon>
        <taxon>Acari</taxon>
        <taxon>Acariformes</taxon>
        <taxon>Trombidiformes</taxon>
        <taxon>Prostigmata</taxon>
        <taxon>Eupodina</taxon>
        <taxon>Eriophyoidea</taxon>
        <taxon>Eriophyidae</taxon>
        <taxon>Eriophyinae</taxon>
        <taxon>Aceriini</taxon>
        <taxon>Aceria</taxon>
    </lineage>
</organism>
<protein>
    <submittedName>
        <fullName evidence="9">Lysosomal alpha-glucosidase</fullName>
    </submittedName>
</protein>
<evidence type="ECO:0000256" key="4">
    <source>
        <dbReference type="ARBA" id="ARBA00023157"/>
    </source>
</evidence>
<dbReference type="SUPFAM" id="SSF51011">
    <property type="entry name" value="Glycosyl hydrolase domain"/>
    <property type="match status" value="1"/>
</dbReference>
<dbReference type="InterPro" id="IPR044913">
    <property type="entry name" value="P_trefoil_dom_sf"/>
</dbReference>
<dbReference type="InterPro" id="IPR048395">
    <property type="entry name" value="Glyco_hydro_31_C"/>
</dbReference>
<keyword evidence="7" id="KW-0732">Signal</keyword>
<evidence type="ECO:0000256" key="5">
    <source>
        <dbReference type="PROSITE-ProRule" id="PRU00779"/>
    </source>
</evidence>
<dbReference type="InterPro" id="IPR000322">
    <property type="entry name" value="Glyco_hydro_31_TIM"/>
</dbReference>
<dbReference type="GO" id="GO:0030246">
    <property type="term" value="F:carbohydrate binding"/>
    <property type="evidence" value="ECO:0007669"/>
    <property type="project" value="InterPro"/>
</dbReference>
<dbReference type="SUPFAM" id="SSF57492">
    <property type="entry name" value="Trefoil"/>
    <property type="match status" value="1"/>
</dbReference>
<dbReference type="Gene3D" id="3.20.20.80">
    <property type="entry name" value="Glycosidases"/>
    <property type="match status" value="1"/>
</dbReference>
<gene>
    <name evidence="9" type="primary">Gaa</name>
    <name evidence="9" type="ORF">g.10351</name>
</gene>
<dbReference type="SMART" id="SM00018">
    <property type="entry name" value="PD"/>
    <property type="match status" value="1"/>
</dbReference>
<dbReference type="InterPro" id="IPR025887">
    <property type="entry name" value="Glyco_hydro_31_N_dom"/>
</dbReference>
<dbReference type="Pfam" id="PF21365">
    <property type="entry name" value="Glyco_hydro_31_3rd"/>
    <property type="match status" value="1"/>
</dbReference>
<evidence type="ECO:0000256" key="6">
    <source>
        <dbReference type="RuleBase" id="RU361185"/>
    </source>
</evidence>
<dbReference type="PANTHER" id="PTHR22762:SF131">
    <property type="entry name" value="GLYCOSIDE HYDROLASE FAMILY 31 N-TERMINAL DOMAIN-CONTAINING PROTEIN"/>
    <property type="match status" value="1"/>
</dbReference>
<comment type="caution">
    <text evidence="5">Lacks conserved residue(s) required for the propagation of feature annotation.</text>
</comment>
<keyword evidence="6" id="KW-0378">Hydrolase</keyword>
<dbReference type="InterPro" id="IPR013780">
    <property type="entry name" value="Glyco_hydro_b"/>
</dbReference>
<evidence type="ECO:0000256" key="3">
    <source>
        <dbReference type="ARBA" id="ARBA00023136"/>
    </source>
</evidence>
<dbReference type="SUPFAM" id="SSF74650">
    <property type="entry name" value="Galactose mutarotase-like"/>
    <property type="match status" value="1"/>
</dbReference>
<keyword evidence="4" id="KW-1015">Disulfide bond</keyword>
<dbReference type="GO" id="GO:0004558">
    <property type="term" value="F:alpha-1,4-glucosidase activity"/>
    <property type="evidence" value="ECO:0007669"/>
    <property type="project" value="TreeGrafter"/>
</dbReference>
<dbReference type="GO" id="GO:0016020">
    <property type="term" value="C:membrane"/>
    <property type="evidence" value="ECO:0007669"/>
    <property type="project" value="UniProtKB-SubCell"/>
</dbReference>
<feature type="domain" description="P-type" evidence="8">
    <location>
        <begin position="31"/>
        <end position="106"/>
    </location>
</feature>
<dbReference type="CDD" id="cd14752">
    <property type="entry name" value="GH31_N"/>
    <property type="match status" value="1"/>
</dbReference>
<comment type="similarity">
    <text evidence="2 6">Belongs to the glycosyl hydrolase 31 family.</text>
</comment>
<dbReference type="CDD" id="cd06602">
    <property type="entry name" value="GH31_MGAM_SI_GAA"/>
    <property type="match status" value="1"/>
</dbReference>
<dbReference type="GO" id="GO:0005975">
    <property type="term" value="P:carbohydrate metabolic process"/>
    <property type="evidence" value="ECO:0007669"/>
    <property type="project" value="InterPro"/>
</dbReference>
<dbReference type="PANTHER" id="PTHR22762">
    <property type="entry name" value="ALPHA-GLUCOSIDASE"/>
    <property type="match status" value="1"/>
</dbReference>
<dbReference type="PROSITE" id="PS51448">
    <property type="entry name" value="P_TREFOIL_2"/>
    <property type="match status" value="1"/>
</dbReference>
<evidence type="ECO:0000256" key="2">
    <source>
        <dbReference type="ARBA" id="ARBA00007806"/>
    </source>
</evidence>
<keyword evidence="3" id="KW-0472">Membrane</keyword>
<dbReference type="EMBL" id="GGYP01005451">
    <property type="protein sequence ID" value="MDE50222.1"/>
    <property type="molecule type" value="Transcribed_RNA"/>
</dbReference>
<evidence type="ECO:0000256" key="7">
    <source>
        <dbReference type="SAM" id="SignalP"/>
    </source>
</evidence>
<sequence>MSGGRPKVGLGAMASILGVSSSLLIISLLGAHTQQVDAAKVDCYPIDGVTREKCEALGCVWSPVARINKLPANQTDFEPAPSTLGIVGPDREPKSRVGEPWCHFPDDYMGYKIVESTGYMIKLARARPSALGNDVQQLIISMKFYEKGNVLGLVIEDSDQARFKPEIPVLSAVALDETSMEEAQSSARAFKIELEPRQQVSTTTTSSRVQVDNRYILTIKRASTGAPVFSTDLGKLIFTDKFIQLNSELSSPFVFGLGEHYDTFLKWAGEYKTYSFWNTDHIAESGGTRSYGGFPFFVNLDSPGHSMAHGVYLRNSNAMDIVLQNDVSVTFRPIGGILEFYLFGGPTPHDVIEQYQKLVGLPDLPARWALGFQLCRFNYHTLEKTRLVWKRTRDSGIPFDVQWNDIDVMERYNDFTYDPVRFAGLPEFVDELHAAGMYYITLTDPGISQEPNNYPYELGTQMDIWIKNSTNQPLVGKVWNQSGRTVFPDFSNPKSHEYWIKMFVDFQKVVKYDGAWIDMNDISNFVDGSLDGCPEDNYLEQTPYSPGGYKLQQKTLCLSAKHQASHEYNIHNIYSFYETIATEKAMRAARPGRRSVIISRSSHPGQGHYGGHWNGDVPSTWEYLRWSIPSYIEHSMYGYSMMGADICGFSGNTTPELCARWSTLGAFYTFSRNHNDDTSIDQDPVALGPEVVAANKNAFTKRYSLLPYLYTLVYNAHKHGQPVPRSVAFEFFQQHELEAFKAENQFMFGPAIMIAPVVDENTYTKRTYLPEGRWYETDILPESMSFVARQVKVPTKIDVAKGVKHWHQTNHIGLTNMPIFYRGGHIVPVYARVGQTIADTERNQSISLEVALCEHGRAKGELHMDDGDSIRDVTNYLKMTADDTMGTLRIDLVKDHYKKQVQFGHVKVMGVEGKITKVELVSQEGDHHRELPYEQISHMLIFDLGSQPVTMAEPITVKWTTR</sequence>
<accession>A0A6G1SJT3</accession>
<dbReference type="Gene3D" id="2.60.40.1180">
    <property type="entry name" value="Golgi alpha-mannosidase II"/>
    <property type="match status" value="2"/>
</dbReference>
<dbReference type="InterPro" id="IPR000519">
    <property type="entry name" value="P_trefoil_dom"/>
</dbReference>
<dbReference type="Pfam" id="PF01055">
    <property type="entry name" value="Glyco_hydro_31_2nd"/>
    <property type="match status" value="1"/>
</dbReference>
<evidence type="ECO:0000256" key="1">
    <source>
        <dbReference type="ARBA" id="ARBA00004370"/>
    </source>
</evidence>
<name>A0A6G1SJT3_9ACAR</name>
<dbReference type="CDD" id="cd00111">
    <property type="entry name" value="Trefoil"/>
    <property type="match status" value="1"/>
</dbReference>
<dbReference type="InterPro" id="IPR017853">
    <property type="entry name" value="GH"/>
</dbReference>
<feature type="chain" id="PRO_5026002869" evidence="7">
    <location>
        <begin position="39"/>
        <end position="962"/>
    </location>
</feature>
<dbReference type="InterPro" id="IPR011013">
    <property type="entry name" value="Gal_mutarotase_sf_dom"/>
</dbReference>
<reference evidence="9" key="1">
    <citation type="submission" date="2018-10" db="EMBL/GenBank/DDBJ databases">
        <title>Transcriptome assembly of Aceria tosichella (Wheat curl mite) Type 2.</title>
        <authorList>
            <person name="Scully E.D."/>
            <person name="Geib S.M."/>
            <person name="Palmer N.A."/>
            <person name="Gupta A.K."/>
            <person name="Sarath G."/>
            <person name="Tatineni S."/>
        </authorList>
    </citation>
    <scope>NUCLEOTIDE SEQUENCE</scope>
    <source>
        <strain evidence="9">LincolnNE</strain>
    </source>
</reference>
<dbReference type="Gene3D" id="2.60.40.1760">
    <property type="entry name" value="glycosyl hydrolase (family 31)"/>
    <property type="match status" value="1"/>
</dbReference>
<feature type="signal peptide" evidence="7">
    <location>
        <begin position="1"/>
        <end position="38"/>
    </location>
</feature>
<proteinExistence type="inferred from homology"/>
<evidence type="ECO:0000259" key="8">
    <source>
        <dbReference type="PROSITE" id="PS51448"/>
    </source>
</evidence>
<keyword evidence="6" id="KW-0326">Glycosidase</keyword>
<dbReference type="SUPFAM" id="SSF51445">
    <property type="entry name" value="(Trans)glycosidases"/>
    <property type="match status" value="1"/>
</dbReference>
<dbReference type="AlphaFoldDB" id="A0A6G1SJT3"/>
<dbReference type="Pfam" id="PF13802">
    <property type="entry name" value="Gal_mutarotas_2"/>
    <property type="match status" value="1"/>
</dbReference>
<dbReference type="Pfam" id="PF00088">
    <property type="entry name" value="Trefoil"/>
    <property type="match status" value="1"/>
</dbReference>
<dbReference type="Gene3D" id="4.10.110.10">
    <property type="entry name" value="Spasmolytic Protein, domain 1"/>
    <property type="match status" value="1"/>
</dbReference>
<evidence type="ECO:0000313" key="9">
    <source>
        <dbReference type="EMBL" id="MDE50222.1"/>
    </source>
</evidence>
<comment type="subcellular location">
    <subcellularLocation>
        <location evidence="1">Membrane</location>
    </subcellularLocation>
</comment>